<evidence type="ECO:0000259" key="2">
    <source>
        <dbReference type="Pfam" id="PF13579"/>
    </source>
</evidence>
<dbReference type="InterPro" id="IPR001296">
    <property type="entry name" value="Glyco_trans_1"/>
</dbReference>
<dbReference type="KEGG" id="theu:HPC62_17625"/>
<keyword evidence="3" id="KW-0808">Transferase</keyword>
<feature type="domain" description="Glycosyl transferase family 1" evidence="1">
    <location>
        <begin position="208"/>
        <end position="365"/>
    </location>
</feature>
<dbReference type="InterPro" id="IPR050194">
    <property type="entry name" value="Glycosyltransferase_grp1"/>
</dbReference>
<dbReference type="PANTHER" id="PTHR45947">
    <property type="entry name" value="SULFOQUINOVOSYL TRANSFERASE SQD2"/>
    <property type="match status" value="1"/>
</dbReference>
<sequence>MRLWVVSHTYIVDLNCDKLKVMAALAVDGGKPLDITVIVPRTWKPGGVVGGTIRPQGYDQGNFRVVPVGNFSQTHQGLLCFRTELVSLLRQHPPDVIQVEQGTKSLAYAQLIALNRLLKLGAKRVLFTWWNLPYRLRPPLLWLERYNLHHTDGAIAGNRDAAAILRQRGYCGPVTVLPQLGVNEQQFCPRPQPEWAAALGLLPKDCPEEFTVGYIGRFVPEKGLRTLAEALAGLPELPWRWLLVGRGPLRAEVVARMQQAGLGDRLRWVESVPHADIPRYLNVMNALVLPSETTPHWKEQFGHVLIEAMACGVPVIGSDSGEIPHVIGDAGLVFPEGQVAALRDRLQSLMQRPALADDLAARGHQRAIAHFTNRVLAEKQLAFYDQVMIE</sequence>
<proteinExistence type="predicted"/>
<dbReference type="EMBL" id="CP053661">
    <property type="protein sequence ID" value="QKD83771.1"/>
    <property type="molecule type" value="Genomic_DNA"/>
</dbReference>
<dbReference type="AlphaFoldDB" id="A0A6M8BJB1"/>
<evidence type="ECO:0000313" key="4">
    <source>
        <dbReference type="Proteomes" id="UP000505210"/>
    </source>
</evidence>
<dbReference type="PANTHER" id="PTHR45947:SF3">
    <property type="entry name" value="SULFOQUINOVOSYL TRANSFERASE SQD2"/>
    <property type="match status" value="1"/>
</dbReference>
<evidence type="ECO:0000313" key="3">
    <source>
        <dbReference type="EMBL" id="QKD83771.1"/>
    </source>
</evidence>
<dbReference type="Proteomes" id="UP000505210">
    <property type="component" value="Chromosome"/>
</dbReference>
<reference evidence="3 4" key="1">
    <citation type="submission" date="2020-05" db="EMBL/GenBank/DDBJ databases">
        <title>Complete genome sequence of of a novel Thermoleptolyngbya strain isolated from hot springs of Ganzi, Sichuan China.</title>
        <authorList>
            <person name="Tang J."/>
            <person name="Daroch M."/>
            <person name="Li L."/>
            <person name="Waleron K."/>
            <person name="Waleron M."/>
            <person name="Waleron M."/>
        </authorList>
    </citation>
    <scope>NUCLEOTIDE SEQUENCE [LARGE SCALE GENOMIC DNA]</scope>
    <source>
        <strain evidence="3 4">PKUAC-SCTA183</strain>
    </source>
</reference>
<dbReference type="InterPro" id="IPR028098">
    <property type="entry name" value="Glyco_trans_4-like_N"/>
</dbReference>
<dbReference type="Gene3D" id="3.40.50.2000">
    <property type="entry name" value="Glycogen Phosphorylase B"/>
    <property type="match status" value="2"/>
</dbReference>
<name>A0A6M8BJB1_9CYAN</name>
<keyword evidence="4" id="KW-1185">Reference proteome</keyword>
<dbReference type="SUPFAM" id="SSF53756">
    <property type="entry name" value="UDP-Glycosyltransferase/glycogen phosphorylase"/>
    <property type="match status" value="1"/>
</dbReference>
<gene>
    <name evidence="3" type="ORF">HPC62_17625</name>
</gene>
<dbReference type="Pfam" id="PF00534">
    <property type="entry name" value="Glycos_transf_1"/>
    <property type="match status" value="1"/>
</dbReference>
<organism evidence="3 4">
    <name type="scientific">Thermoleptolyngbya sichuanensis A183</name>
    <dbReference type="NCBI Taxonomy" id="2737172"/>
    <lineage>
        <taxon>Bacteria</taxon>
        <taxon>Bacillati</taxon>
        <taxon>Cyanobacteriota</taxon>
        <taxon>Cyanophyceae</taxon>
        <taxon>Oculatellales</taxon>
        <taxon>Oculatellaceae</taxon>
        <taxon>Thermoleptolyngbya</taxon>
        <taxon>Thermoleptolyngbya sichuanensis</taxon>
    </lineage>
</organism>
<dbReference type="RefSeq" id="WP_172357751.1">
    <property type="nucleotide sequence ID" value="NZ_CP053661.1"/>
</dbReference>
<dbReference type="Pfam" id="PF13579">
    <property type="entry name" value="Glyco_trans_4_4"/>
    <property type="match status" value="1"/>
</dbReference>
<feature type="domain" description="Glycosyltransferase subfamily 4-like N-terminal" evidence="2">
    <location>
        <begin position="34"/>
        <end position="178"/>
    </location>
</feature>
<evidence type="ECO:0000259" key="1">
    <source>
        <dbReference type="Pfam" id="PF00534"/>
    </source>
</evidence>
<dbReference type="GO" id="GO:0016757">
    <property type="term" value="F:glycosyltransferase activity"/>
    <property type="evidence" value="ECO:0007669"/>
    <property type="project" value="InterPro"/>
</dbReference>
<accession>A0A6M8BJB1</accession>
<dbReference type="CDD" id="cd03801">
    <property type="entry name" value="GT4_PimA-like"/>
    <property type="match status" value="1"/>
</dbReference>
<protein>
    <submittedName>
        <fullName evidence="3">Glycosyltransferase family 4 protein</fullName>
    </submittedName>
</protein>